<dbReference type="PANTHER" id="PTHR32295">
    <property type="entry name" value="IQ-DOMAIN 5-RELATED"/>
    <property type="match status" value="1"/>
</dbReference>
<proteinExistence type="inferred from homology"/>
<comment type="similarity">
    <text evidence="2">Belongs to the IQD family.</text>
</comment>
<evidence type="ECO:0000256" key="3">
    <source>
        <dbReference type="ARBA" id="ARBA00024378"/>
    </source>
</evidence>
<reference evidence="6" key="1">
    <citation type="submission" date="2023-03" db="EMBL/GenBank/DDBJ databases">
        <authorList>
            <person name="Julca I."/>
        </authorList>
    </citation>
    <scope>NUCLEOTIDE SEQUENCE</scope>
</reference>
<dbReference type="AlphaFoldDB" id="A0AAV1D7G0"/>
<comment type="subunit">
    <text evidence="3">Binds to multiple calmodulin (CaM) in the presence of Ca(2+) and CaM-like proteins.</text>
</comment>
<feature type="compositionally biased region" description="Low complexity" evidence="4">
    <location>
        <begin position="442"/>
        <end position="454"/>
    </location>
</feature>
<dbReference type="InterPro" id="IPR025064">
    <property type="entry name" value="DUF4005"/>
</dbReference>
<evidence type="ECO:0000256" key="1">
    <source>
        <dbReference type="ARBA" id="ARBA00022860"/>
    </source>
</evidence>
<name>A0AAV1D7G0_OLDCO</name>
<dbReference type="GO" id="GO:0005516">
    <property type="term" value="F:calmodulin binding"/>
    <property type="evidence" value="ECO:0007669"/>
    <property type="project" value="UniProtKB-KW"/>
</dbReference>
<organism evidence="6 7">
    <name type="scientific">Oldenlandia corymbosa var. corymbosa</name>
    <dbReference type="NCBI Taxonomy" id="529605"/>
    <lineage>
        <taxon>Eukaryota</taxon>
        <taxon>Viridiplantae</taxon>
        <taxon>Streptophyta</taxon>
        <taxon>Embryophyta</taxon>
        <taxon>Tracheophyta</taxon>
        <taxon>Spermatophyta</taxon>
        <taxon>Magnoliopsida</taxon>
        <taxon>eudicotyledons</taxon>
        <taxon>Gunneridae</taxon>
        <taxon>Pentapetalae</taxon>
        <taxon>asterids</taxon>
        <taxon>lamiids</taxon>
        <taxon>Gentianales</taxon>
        <taxon>Rubiaceae</taxon>
        <taxon>Rubioideae</taxon>
        <taxon>Spermacoceae</taxon>
        <taxon>Hedyotis-Oldenlandia complex</taxon>
        <taxon>Oldenlandia</taxon>
    </lineage>
</organism>
<dbReference type="Pfam" id="PF00612">
    <property type="entry name" value="IQ"/>
    <property type="match status" value="1"/>
</dbReference>
<keyword evidence="7" id="KW-1185">Reference proteome</keyword>
<dbReference type="Pfam" id="PF13178">
    <property type="entry name" value="DUF4005"/>
    <property type="match status" value="1"/>
</dbReference>
<sequence length="464" mass="52601">MAKKKKKSSWFSVLKRLFISDTNSGGPEKKEKKRRWIFGRLKNKRLASLTAPEEKRTQNEAEDHLKQKCQNLSAAADVSLSTTTNPDQDSQLFGSSDECHKNSQNISAVHSQNISAVHDLISPVPQPLDQPQLDILQLVAAIKIQSAFRGYLARKALRALKGLVKLQAIIRGCAVRRQAMNTLKCLQTIVNIQSEICAKRCDMLETPLQETEKDIKIDSNSQKRWDDSVLLKEDTNALSMNKKVASVRRERIKEYWLNHRRSTESEQSKFNLKQRYWLEQWVDSQLARRDDLQMNLGTFNSGNAKTKEEANNRRLRLRNLQKHEQFKALDDSPTINVPRRSFDRRRQHSVGGEGEGDNGDLVGTSPAVPTYMAATESAKAKARSMSSPRLRPIHFDSYSEISSPYKHKLLSPISSINSEATTCSQMVISSRHISFSQRSPCLKGKSSSVKLSKSLNHDQPKAYQ</sequence>
<evidence type="ECO:0000256" key="4">
    <source>
        <dbReference type="SAM" id="MobiDB-lite"/>
    </source>
</evidence>
<dbReference type="InterPro" id="IPR000048">
    <property type="entry name" value="IQ_motif_EF-hand-BS"/>
</dbReference>
<evidence type="ECO:0000313" key="7">
    <source>
        <dbReference type="Proteomes" id="UP001161247"/>
    </source>
</evidence>
<keyword evidence="1" id="KW-0112">Calmodulin-binding</keyword>
<accession>A0AAV1D7G0</accession>
<dbReference type="PANTHER" id="PTHR32295:SF41">
    <property type="entry name" value="PROTEIN IQ-DOMAIN 11"/>
    <property type="match status" value="1"/>
</dbReference>
<feature type="region of interest" description="Disordered" evidence="4">
    <location>
        <begin position="322"/>
        <end position="366"/>
    </location>
</feature>
<feature type="domain" description="DUF4005" evidence="5">
    <location>
        <begin position="358"/>
        <end position="426"/>
    </location>
</feature>
<gene>
    <name evidence="6" type="ORF">OLC1_LOCUS12163</name>
</gene>
<evidence type="ECO:0000313" key="6">
    <source>
        <dbReference type="EMBL" id="CAI9102894.1"/>
    </source>
</evidence>
<protein>
    <submittedName>
        <fullName evidence="6">OLC1v1001261C1</fullName>
    </submittedName>
</protein>
<dbReference type="Gene3D" id="1.20.5.190">
    <property type="match status" value="1"/>
</dbReference>
<evidence type="ECO:0000256" key="2">
    <source>
        <dbReference type="ARBA" id="ARBA00024341"/>
    </source>
</evidence>
<dbReference type="SMART" id="SM00015">
    <property type="entry name" value="IQ"/>
    <property type="match status" value="1"/>
</dbReference>
<dbReference type="PROSITE" id="PS50096">
    <property type="entry name" value="IQ"/>
    <property type="match status" value="2"/>
</dbReference>
<feature type="region of interest" description="Disordered" evidence="4">
    <location>
        <begin position="438"/>
        <end position="464"/>
    </location>
</feature>
<dbReference type="EMBL" id="OX459121">
    <property type="protein sequence ID" value="CAI9102894.1"/>
    <property type="molecule type" value="Genomic_DNA"/>
</dbReference>
<feature type="compositionally biased region" description="Basic and acidic residues" evidence="4">
    <location>
        <begin position="455"/>
        <end position="464"/>
    </location>
</feature>
<evidence type="ECO:0000259" key="5">
    <source>
        <dbReference type="Pfam" id="PF13178"/>
    </source>
</evidence>
<dbReference type="Proteomes" id="UP001161247">
    <property type="component" value="Chromosome 4"/>
</dbReference>
<dbReference type="CDD" id="cd23767">
    <property type="entry name" value="IQCD"/>
    <property type="match status" value="1"/>
</dbReference>